<evidence type="ECO:0000313" key="2">
    <source>
        <dbReference type="Proteomes" id="UP000784880"/>
    </source>
</evidence>
<dbReference type="Proteomes" id="UP000784880">
    <property type="component" value="Unassembled WGS sequence"/>
</dbReference>
<sequence>MIIFLVFLLSVSPFSDDDDNLLLLHDGQILASLNRKAFESEYLGNLLIDYGAFKEFRDKLAVEVYEAPENATINTHGQIVPGKDGHILDQTAFKTEFLTYFYNHGPSQLEIPTIILHPKVDSELLATIRVQQISGYTTYFNKKNHERSHNINLASESINNTVVFPNETFSFNEVVGERTLEKGYLPAPVIVKGELFEGVGGGICQVSSTLYNAADRAGVEIIQRYSHSRRVPYVPPGRDATVSWYGPDFTFKNNHNQPLLIRAKAQNGQVVVTIFSSDVINFEPRQVPSAPSKLPEEIVVEL</sequence>
<comment type="caution">
    <text evidence="1">The sequence shown here is derived from an EMBL/GenBank/DDBJ whole genome shotgun (WGS) entry which is preliminary data.</text>
</comment>
<keyword evidence="2" id="KW-1185">Reference proteome</keyword>
<dbReference type="InterPro" id="IPR052913">
    <property type="entry name" value="Glycopeptide_resist_protein"/>
</dbReference>
<proteinExistence type="predicted"/>
<dbReference type="PANTHER" id="PTHR35788">
    <property type="entry name" value="EXPORTED PROTEIN-RELATED"/>
    <property type="match status" value="1"/>
</dbReference>
<organism evidence="1 2">
    <name type="scientific">Evansella tamaricis</name>
    <dbReference type="NCBI Taxonomy" id="2069301"/>
    <lineage>
        <taxon>Bacteria</taxon>
        <taxon>Bacillati</taxon>
        <taxon>Bacillota</taxon>
        <taxon>Bacilli</taxon>
        <taxon>Bacillales</taxon>
        <taxon>Bacillaceae</taxon>
        <taxon>Evansella</taxon>
    </lineage>
</organism>
<gene>
    <name evidence="1" type="ORF">KS419_18090</name>
</gene>
<name>A0ABS6JJD1_9BACI</name>
<dbReference type="InterPro" id="IPR007391">
    <property type="entry name" value="Vancomycin_resist_VanW"/>
</dbReference>
<evidence type="ECO:0000313" key="1">
    <source>
        <dbReference type="EMBL" id="MBU9713643.1"/>
    </source>
</evidence>
<dbReference type="PANTHER" id="PTHR35788:SF1">
    <property type="entry name" value="EXPORTED PROTEIN"/>
    <property type="match status" value="1"/>
</dbReference>
<dbReference type="EMBL" id="JAHQCS010000146">
    <property type="protein sequence ID" value="MBU9713643.1"/>
    <property type="molecule type" value="Genomic_DNA"/>
</dbReference>
<accession>A0ABS6JJD1</accession>
<protein>
    <submittedName>
        <fullName evidence="1">VanW family protein</fullName>
    </submittedName>
</protein>
<reference evidence="1 2" key="1">
    <citation type="submission" date="2021-06" db="EMBL/GenBank/DDBJ databases">
        <title>Bacillus sp. RD4P76, an endophyte from a halophyte.</title>
        <authorList>
            <person name="Sun J.-Q."/>
        </authorList>
    </citation>
    <scope>NUCLEOTIDE SEQUENCE [LARGE SCALE GENOMIC DNA]</scope>
    <source>
        <strain evidence="1 2">CGMCC 1.15917</strain>
    </source>
</reference>
<dbReference type="RefSeq" id="WP_217067794.1">
    <property type="nucleotide sequence ID" value="NZ_JAHQCS010000146.1"/>
</dbReference>
<dbReference type="Pfam" id="PF04294">
    <property type="entry name" value="VanW"/>
    <property type="match status" value="1"/>
</dbReference>